<protein>
    <submittedName>
        <fullName evidence="2">Uncharacterized protein</fullName>
    </submittedName>
</protein>
<feature type="compositionally biased region" description="Polar residues" evidence="1">
    <location>
        <begin position="169"/>
        <end position="188"/>
    </location>
</feature>
<name>A0A4V3CMD7_NOCIG</name>
<dbReference type="AlphaFoldDB" id="A0A4V3CMD7"/>
<feature type="compositionally biased region" description="Low complexity" evidence="1">
    <location>
        <begin position="189"/>
        <end position="199"/>
    </location>
</feature>
<feature type="region of interest" description="Disordered" evidence="1">
    <location>
        <begin position="1"/>
        <end position="78"/>
    </location>
</feature>
<accession>A0A4V3CMD7</accession>
<evidence type="ECO:0000256" key="1">
    <source>
        <dbReference type="SAM" id="MobiDB-lite"/>
    </source>
</evidence>
<sequence>MTVSIGGRADPALSRGRAAVDDHRRATPARCPPRPGPTGDRLPTRARTPRHRRPRELPRRSHAPVGHRAGPRPARNRPHTLECLLSGSADIEPITGLLTEFADQPLLTRFDERGFAEGLIDELAPLTRQEIIDIVTSRRAAPAPSVTSNSIRTGTSVASRCATVPTPRAKTSTTYSSASRRCSTKSEISTTGPGSSPGSRTAEHAPSGAPSGSGATELPYTLLVDRECAHSLPKLLIK</sequence>
<dbReference type="Proteomes" id="UP000295087">
    <property type="component" value="Unassembled WGS sequence"/>
</dbReference>
<reference evidence="2 3" key="1">
    <citation type="submission" date="2019-03" db="EMBL/GenBank/DDBJ databases">
        <title>Genomic Encyclopedia of Type Strains, Phase IV (KMG-IV): sequencing the most valuable type-strain genomes for metagenomic binning, comparative biology and taxonomic classification.</title>
        <authorList>
            <person name="Goeker M."/>
        </authorList>
    </citation>
    <scope>NUCLEOTIDE SEQUENCE [LARGE SCALE GENOMIC DNA]</scope>
    <source>
        <strain evidence="2 3">DSM 44496</strain>
    </source>
</reference>
<gene>
    <name evidence="2" type="ORF">DFR75_1182</name>
</gene>
<organism evidence="2 3">
    <name type="scientific">Nocardia ignorata</name>
    <dbReference type="NCBI Taxonomy" id="145285"/>
    <lineage>
        <taxon>Bacteria</taxon>
        <taxon>Bacillati</taxon>
        <taxon>Actinomycetota</taxon>
        <taxon>Actinomycetes</taxon>
        <taxon>Mycobacteriales</taxon>
        <taxon>Nocardiaceae</taxon>
        <taxon>Nocardia</taxon>
    </lineage>
</organism>
<comment type="caution">
    <text evidence="2">The sequence shown here is derived from an EMBL/GenBank/DDBJ whole genome shotgun (WGS) entry which is preliminary data.</text>
</comment>
<evidence type="ECO:0000313" key="2">
    <source>
        <dbReference type="EMBL" id="TDP28216.1"/>
    </source>
</evidence>
<proteinExistence type="predicted"/>
<feature type="region of interest" description="Disordered" evidence="1">
    <location>
        <begin position="164"/>
        <end position="215"/>
    </location>
</feature>
<evidence type="ECO:0000313" key="3">
    <source>
        <dbReference type="Proteomes" id="UP000295087"/>
    </source>
</evidence>
<keyword evidence="3" id="KW-1185">Reference proteome</keyword>
<dbReference type="EMBL" id="SNXK01000018">
    <property type="protein sequence ID" value="TDP28216.1"/>
    <property type="molecule type" value="Genomic_DNA"/>
</dbReference>